<gene>
    <name evidence="1" type="ORF">FME68_04390</name>
</gene>
<dbReference type="EMBL" id="VIOG01000004">
    <property type="protein sequence ID" value="MTD91133.1"/>
    <property type="molecule type" value="Genomic_DNA"/>
</dbReference>
<dbReference type="AlphaFoldDB" id="A0A6I3KAS6"/>
<name>A0A6I3KAS6_9CORY</name>
<comment type="caution">
    <text evidence="1">The sequence shown here is derived from an EMBL/GenBank/DDBJ whole genome shotgun (WGS) entry which is preliminary data.</text>
</comment>
<dbReference type="Proteomes" id="UP000432568">
    <property type="component" value="Unassembled WGS sequence"/>
</dbReference>
<organism evidence="1 2">
    <name type="scientific">Corynebacterium aurimucosum</name>
    <dbReference type="NCBI Taxonomy" id="169292"/>
    <lineage>
        <taxon>Bacteria</taxon>
        <taxon>Bacillati</taxon>
        <taxon>Actinomycetota</taxon>
        <taxon>Actinomycetes</taxon>
        <taxon>Mycobacteriales</taxon>
        <taxon>Corynebacteriaceae</taxon>
        <taxon>Corynebacterium</taxon>
    </lineage>
</organism>
<evidence type="ECO:0000313" key="2">
    <source>
        <dbReference type="Proteomes" id="UP000432568"/>
    </source>
</evidence>
<proteinExistence type="predicted"/>
<evidence type="ECO:0000313" key="1">
    <source>
        <dbReference type="EMBL" id="MTD91133.1"/>
    </source>
</evidence>
<protein>
    <submittedName>
        <fullName evidence="1">Uncharacterized protein</fullName>
    </submittedName>
</protein>
<sequence>MSNYDQALRVLEQARRPGDLRIHPNDAVEALAQAGLLMPEPPEPDALDRKGWPHWKLHGYGPHKDTIHVEYLAGGVYINSPACYMSAHPKDAAALARVIHAAAYYPKGWTQA</sequence>
<reference evidence="1 2" key="1">
    <citation type="submission" date="2019-07" db="EMBL/GenBank/DDBJ databases">
        <title>Draft genome of C. aurimucosum strain 332.</title>
        <authorList>
            <person name="Pacheco L.G.C."/>
            <person name="Aguiar E.R.G.R."/>
            <person name="Barberis C.M."/>
            <person name="Almuzara M.N."/>
            <person name="Traglia G.M."/>
            <person name="Santos C.S."/>
            <person name="Vay C.A."/>
            <person name="Rocha D.J.P.G."/>
        </authorList>
    </citation>
    <scope>NUCLEOTIDE SEQUENCE [LARGE SCALE GENOMIC DNA]</scope>
    <source>
        <strain evidence="1 2">332</strain>
    </source>
</reference>
<accession>A0A6I3KAS6</accession>